<dbReference type="InterPro" id="IPR010982">
    <property type="entry name" value="Lambda_DNA-bd_dom_sf"/>
</dbReference>
<dbReference type="Pfam" id="PF01381">
    <property type="entry name" value="HTH_3"/>
    <property type="match status" value="1"/>
</dbReference>
<evidence type="ECO:0000256" key="3">
    <source>
        <dbReference type="ARBA" id="ARBA00023163"/>
    </source>
</evidence>
<dbReference type="PROSITE" id="PS50943">
    <property type="entry name" value="HTH_CROC1"/>
    <property type="match status" value="1"/>
</dbReference>
<sequence>MRLSCKPLLLREVWRRCVMKDQTSESKGILDAVHETAQDLHEIGFINKRRMSEYEALCLKPIPDYDSDRIRALRDRYNLSQSVLASILNTSLSTVRQWEIGKKHPSGPSRKLLDLLERKGLEALI</sequence>
<proteinExistence type="predicted"/>
<dbReference type="InterPro" id="IPR052359">
    <property type="entry name" value="HTH-type_reg/antitoxin"/>
</dbReference>
<dbReference type="AlphaFoldDB" id="A0A1S7LHQ8"/>
<name>A0A1S7LHQ8_MAGMO</name>
<gene>
    <name evidence="5" type="ORF">MAGMO_2329</name>
</gene>
<dbReference type="EMBL" id="LO017727">
    <property type="protein sequence ID" value="CRH06490.1"/>
    <property type="molecule type" value="Genomic_DNA"/>
</dbReference>
<feature type="domain" description="HTH cro/C1-type" evidence="4">
    <location>
        <begin position="70"/>
        <end position="124"/>
    </location>
</feature>
<dbReference type="CDD" id="cd00093">
    <property type="entry name" value="HTH_XRE"/>
    <property type="match status" value="1"/>
</dbReference>
<protein>
    <recommendedName>
        <fullName evidence="4">HTH cro/C1-type domain-containing protein</fullName>
    </recommendedName>
</protein>
<dbReference type="PANTHER" id="PTHR36511:SF3">
    <property type="entry name" value="ANTITOXIN HIGA-2"/>
    <property type="match status" value="1"/>
</dbReference>
<evidence type="ECO:0000256" key="1">
    <source>
        <dbReference type="ARBA" id="ARBA00023015"/>
    </source>
</evidence>
<dbReference type="SUPFAM" id="SSF47413">
    <property type="entry name" value="lambda repressor-like DNA-binding domains"/>
    <property type="match status" value="1"/>
</dbReference>
<dbReference type="SMART" id="SM00530">
    <property type="entry name" value="HTH_XRE"/>
    <property type="match status" value="1"/>
</dbReference>
<evidence type="ECO:0000256" key="2">
    <source>
        <dbReference type="ARBA" id="ARBA00023125"/>
    </source>
</evidence>
<dbReference type="GO" id="GO:0003677">
    <property type="term" value="F:DNA binding"/>
    <property type="evidence" value="ECO:0007669"/>
    <property type="project" value="UniProtKB-KW"/>
</dbReference>
<organism evidence="5">
    <name type="scientific">Magnetococcus massalia (strain MO-1)</name>
    <dbReference type="NCBI Taxonomy" id="451514"/>
    <lineage>
        <taxon>Bacteria</taxon>
        <taxon>Pseudomonadati</taxon>
        <taxon>Pseudomonadota</taxon>
        <taxon>Magnetococcia</taxon>
        <taxon>Magnetococcales</taxon>
        <taxon>Magnetococcaceae</taxon>
        <taxon>Magnetococcus</taxon>
    </lineage>
</organism>
<dbReference type="InterPro" id="IPR001387">
    <property type="entry name" value="Cro/C1-type_HTH"/>
</dbReference>
<accession>A0A1S7LHQ8</accession>
<evidence type="ECO:0000313" key="5">
    <source>
        <dbReference type="EMBL" id="CRH06490.1"/>
    </source>
</evidence>
<dbReference type="Gene3D" id="1.10.260.40">
    <property type="entry name" value="lambda repressor-like DNA-binding domains"/>
    <property type="match status" value="1"/>
</dbReference>
<keyword evidence="3" id="KW-0804">Transcription</keyword>
<reference evidence="5" key="1">
    <citation type="submission" date="2015-04" db="EMBL/GenBank/DDBJ databases">
        <authorList>
            <person name="Syromyatnikov M.Y."/>
            <person name="Popov V.N."/>
        </authorList>
    </citation>
    <scope>NUCLEOTIDE SEQUENCE</scope>
    <source>
        <strain evidence="5">MO-1</strain>
    </source>
</reference>
<keyword evidence="1" id="KW-0805">Transcription regulation</keyword>
<evidence type="ECO:0000259" key="4">
    <source>
        <dbReference type="PROSITE" id="PS50943"/>
    </source>
</evidence>
<keyword evidence="2" id="KW-0238">DNA-binding</keyword>
<dbReference type="PANTHER" id="PTHR36511">
    <property type="entry name" value="MERR FAMILY BACTERIAL REGULATORY PROTEIN"/>
    <property type="match status" value="1"/>
</dbReference>